<gene>
    <name evidence="1" type="ORF">PACLA_8A087621</name>
</gene>
<proteinExistence type="predicted"/>
<accession>A0A7D9M1Y9</accession>
<reference evidence="1" key="1">
    <citation type="submission" date="2020-04" db="EMBL/GenBank/DDBJ databases">
        <authorList>
            <person name="Alioto T."/>
            <person name="Alioto T."/>
            <person name="Gomez Garrido J."/>
        </authorList>
    </citation>
    <scope>NUCLEOTIDE SEQUENCE</scope>
    <source>
        <strain evidence="1">A484AB</strain>
    </source>
</reference>
<dbReference type="EMBL" id="CACRXK020029411">
    <property type="protein sequence ID" value="CAB4042070.1"/>
    <property type="molecule type" value="Genomic_DNA"/>
</dbReference>
<keyword evidence="2" id="KW-1185">Reference proteome</keyword>
<dbReference type="Proteomes" id="UP001152795">
    <property type="component" value="Unassembled WGS sequence"/>
</dbReference>
<comment type="caution">
    <text evidence="1">The sequence shown here is derived from an EMBL/GenBank/DDBJ whole genome shotgun (WGS) entry which is preliminary data.</text>
</comment>
<feature type="non-terminal residue" evidence="1">
    <location>
        <position position="84"/>
    </location>
</feature>
<dbReference type="AlphaFoldDB" id="A0A7D9M1Y9"/>
<sequence length="84" mass="9626">MSELLDLEEENTPIPCLTNPQNLNWIFSERGQAFFRKVLNTVGLAESETMESRAARAIFYHAKKTQKSIDVAVEFLKEISTCFQ</sequence>
<evidence type="ECO:0000313" key="2">
    <source>
        <dbReference type="Proteomes" id="UP001152795"/>
    </source>
</evidence>
<name>A0A7D9M1Y9_PARCT</name>
<organism evidence="1 2">
    <name type="scientific">Paramuricea clavata</name>
    <name type="common">Red gorgonian</name>
    <name type="synonym">Violescent sea-whip</name>
    <dbReference type="NCBI Taxonomy" id="317549"/>
    <lineage>
        <taxon>Eukaryota</taxon>
        <taxon>Metazoa</taxon>
        <taxon>Cnidaria</taxon>
        <taxon>Anthozoa</taxon>
        <taxon>Octocorallia</taxon>
        <taxon>Malacalcyonacea</taxon>
        <taxon>Plexauridae</taxon>
        <taxon>Paramuricea</taxon>
    </lineage>
</organism>
<protein>
    <submittedName>
        <fullName evidence="1">Uncharacterized protein</fullName>
    </submittedName>
</protein>
<evidence type="ECO:0000313" key="1">
    <source>
        <dbReference type="EMBL" id="CAB4042070.1"/>
    </source>
</evidence>